<dbReference type="GO" id="GO:0051301">
    <property type="term" value="P:cell division"/>
    <property type="evidence" value="ECO:0007669"/>
    <property type="project" value="UniProtKB-KW"/>
</dbReference>
<dbReference type="SUPFAM" id="SSF50249">
    <property type="entry name" value="Nucleic acid-binding proteins"/>
    <property type="match status" value="1"/>
</dbReference>
<dbReference type="InterPro" id="IPR009723">
    <property type="entry name" value="Pop1_N"/>
</dbReference>
<dbReference type="GO" id="GO:0005737">
    <property type="term" value="C:cytoplasm"/>
    <property type="evidence" value="ECO:0007669"/>
    <property type="project" value="UniProtKB-UniRule"/>
</dbReference>
<dbReference type="InterPro" id="IPR056795">
    <property type="entry name" value="PAC1-like_LisH-like_dom"/>
</dbReference>
<feature type="domain" description="POPLD" evidence="19">
    <location>
        <begin position="1104"/>
        <end position="1185"/>
    </location>
</feature>
<dbReference type="SUPFAM" id="SSF50978">
    <property type="entry name" value="WD40 repeat-like"/>
    <property type="match status" value="1"/>
</dbReference>
<keyword evidence="4 15" id="KW-0853">WD repeat</keyword>
<dbReference type="OrthoDB" id="442863at2759"/>
<evidence type="ECO:0000259" key="19">
    <source>
        <dbReference type="Pfam" id="PF08170"/>
    </source>
</evidence>
<keyword evidence="6" id="KW-0819">tRNA processing</keyword>
<dbReference type="InterPro" id="IPR036322">
    <property type="entry name" value="WD40_repeat_dom_sf"/>
</dbReference>
<dbReference type="Gene3D" id="2.130.10.10">
    <property type="entry name" value="YVTN repeat-like/Quinoprotein amine dehydrogenase"/>
    <property type="match status" value="1"/>
</dbReference>
<feature type="domain" description="Pop1 N-terminal" evidence="18">
    <location>
        <begin position="644"/>
        <end position="683"/>
    </location>
</feature>
<keyword evidence="7 14" id="KW-0493">Microtubule</keyword>
<proteinExistence type="inferred from homology"/>
<dbReference type="GO" id="GO:0001682">
    <property type="term" value="P:tRNA 5'-leader removal"/>
    <property type="evidence" value="ECO:0007669"/>
    <property type="project" value="InterPro"/>
</dbReference>
<dbReference type="GO" id="GO:0030286">
    <property type="term" value="C:dynein complex"/>
    <property type="evidence" value="ECO:0007669"/>
    <property type="project" value="UniProtKB-ARBA"/>
</dbReference>
<dbReference type="GO" id="GO:0051012">
    <property type="term" value="P:microtubule sliding"/>
    <property type="evidence" value="ECO:0007669"/>
    <property type="project" value="UniProtKB-UniRule"/>
</dbReference>
<dbReference type="GO" id="GO:0051299">
    <property type="term" value="P:centrosome separation"/>
    <property type="evidence" value="ECO:0007669"/>
    <property type="project" value="UniProtKB-ARBA"/>
</dbReference>
<feature type="region of interest" description="Disordered" evidence="16">
    <location>
        <begin position="1281"/>
        <end position="1302"/>
    </location>
</feature>
<dbReference type="GO" id="GO:0051225">
    <property type="term" value="P:spindle assembly"/>
    <property type="evidence" value="ECO:0007669"/>
    <property type="project" value="UniProtKB-ARBA"/>
</dbReference>
<dbReference type="SUPFAM" id="SSF109925">
    <property type="entry name" value="Lissencephaly-1 protein (Lis-1, PAF-AH alpha) N-terminal domain"/>
    <property type="match status" value="1"/>
</dbReference>
<dbReference type="PROSITE" id="PS50294">
    <property type="entry name" value="WD_REPEATS_REGION"/>
    <property type="match status" value="5"/>
</dbReference>
<dbReference type="InterPro" id="IPR017252">
    <property type="entry name" value="Dynein_regulator_LIS1"/>
</dbReference>
<evidence type="ECO:0000256" key="13">
    <source>
        <dbReference type="ARBA" id="ARBA00023306"/>
    </source>
</evidence>
<evidence type="ECO:0000256" key="4">
    <source>
        <dbReference type="ARBA" id="ARBA00022574"/>
    </source>
</evidence>
<keyword evidence="17" id="KW-0812">Transmembrane</keyword>
<dbReference type="GO" id="GO:0070840">
    <property type="term" value="F:dynein complex binding"/>
    <property type="evidence" value="ECO:0007669"/>
    <property type="project" value="UniProtKB-UniRule"/>
</dbReference>
<evidence type="ECO:0000256" key="9">
    <source>
        <dbReference type="ARBA" id="ARBA00022776"/>
    </source>
</evidence>
<dbReference type="Pfam" id="PF06978">
    <property type="entry name" value="POP1_N"/>
    <property type="match status" value="2"/>
</dbReference>
<organism evidence="22 23">
    <name type="scientific">Onchocerca flexuosa</name>
    <dbReference type="NCBI Taxonomy" id="387005"/>
    <lineage>
        <taxon>Eukaryota</taxon>
        <taxon>Metazoa</taxon>
        <taxon>Ecdysozoa</taxon>
        <taxon>Nematoda</taxon>
        <taxon>Chromadorea</taxon>
        <taxon>Rhabditida</taxon>
        <taxon>Spirurina</taxon>
        <taxon>Spiruromorpha</taxon>
        <taxon>Filarioidea</taxon>
        <taxon>Onchocercidae</taxon>
        <taxon>Onchocerca</taxon>
    </lineage>
</organism>
<comment type="similarity">
    <text evidence="14">Belongs to the WD repeat LIS1/nudF family.</text>
</comment>
<protein>
    <recommendedName>
        <fullName evidence="14">Lissencephaly-1 homolog</fullName>
    </recommendedName>
</protein>
<evidence type="ECO:0000256" key="1">
    <source>
        <dbReference type="ARBA" id="ARBA00004123"/>
    </source>
</evidence>
<evidence type="ECO:0000256" key="16">
    <source>
        <dbReference type="SAM" id="MobiDB-lite"/>
    </source>
</evidence>
<dbReference type="GO" id="GO:0000132">
    <property type="term" value="P:establishment of mitotic spindle orientation"/>
    <property type="evidence" value="ECO:0007669"/>
    <property type="project" value="UniProtKB-UniRule"/>
</dbReference>
<dbReference type="InterPro" id="IPR019775">
    <property type="entry name" value="WD40_repeat_CS"/>
</dbReference>
<evidence type="ECO:0000259" key="21">
    <source>
        <dbReference type="Pfam" id="PF24951"/>
    </source>
</evidence>
<feature type="transmembrane region" description="Helical" evidence="17">
    <location>
        <begin position="338"/>
        <end position="361"/>
    </location>
</feature>
<dbReference type="Pfam" id="PF24951">
    <property type="entry name" value="LisH_PAC1"/>
    <property type="match status" value="1"/>
</dbReference>
<feature type="repeat" description="WD" evidence="15">
    <location>
        <begin position="231"/>
        <end position="272"/>
    </location>
</feature>
<dbReference type="SMART" id="SM00667">
    <property type="entry name" value="LisH"/>
    <property type="match status" value="1"/>
</dbReference>
<dbReference type="Pfam" id="PF08170">
    <property type="entry name" value="POPLD"/>
    <property type="match status" value="1"/>
</dbReference>
<keyword evidence="17" id="KW-1133">Transmembrane helix</keyword>
<dbReference type="Pfam" id="PF00400">
    <property type="entry name" value="WD40"/>
    <property type="match status" value="6"/>
</dbReference>
<evidence type="ECO:0000259" key="20">
    <source>
        <dbReference type="Pfam" id="PF22770"/>
    </source>
</evidence>
<dbReference type="CDD" id="cd00200">
    <property type="entry name" value="WD40"/>
    <property type="match status" value="1"/>
</dbReference>
<evidence type="ECO:0000256" key="14">
    <source>
        <dbReference type="HAMAP-Rule" id="MF_03141"/>
    </source>
</evidence>
<keyword evidence="11 14" id="KW-0206">Cytoskeleton</keyword>
<dbReference type="EMBL" id="KZ269993">
    <property type="protein sequence ID" value="OZC09555.1"/>
    <property type="molecule type" value="Genomic_DNA"/>
</dbReference>
<evidence type="ECO:0000313" key="22">
    <source>
        <dbReference type="EMBL" id="OZC09555.1"/>
    </source>
</evidence>
<dbReference type="PANTHER" id="PTHR22731">
    <property type="entry name" value="RIBONUCLEASES P/MRP PROTEIN SUBUNIT POP1"/>
    <property type="match status" value="1"/>
</dbReference>
<dbReference type="InterPro" id="IPR039182">
    <property type="entry name" value="Pop1"/>
</dbReference>
<feature type="repeat" description="WD" evidence="15">
    <location>
        <begin position="189"/>
        <end position="230"/>
    </location>
</feature>
<evidence type="ECO:0000256" key="17">
    <source>
        <dbReference type="SAM" id="Phobius"/>
    </source>
</evidence>
<keyword evidence="2 14" id="KW-0813">Transport</keyword>
<feature type="repeat" description="WD" evidence="15">
    <location>
        <begin position="104"/>
        <end position="145"/>
    </location>
</feature>
<dbReference type="PRINTS" id="PR00320">
    <property type="entry name" value="GPROTEINBRPT"/>
</dbReference>
<keyword evidence="3 14" id="KW-0963">Cytoplasm</keyword>
<dbReference type="InterPro" id="IPR020472">
    <property type="entry name" value="WD40_PAC1"/>
</dbReference>
<comment type="function">
    <text evidence="14">Positively regulates the activity of the minus-end directed microtubule motor protein dynein. May enhance dynein-mediated microtubule sliding by targeting dynein to the microtubule plus end. Required for several dynein- and microtubule-dependent processes.</text>
</comment>
<dbReference type="SMART" id="SM00320">
    <property type="entry name" value="WD40"/>
    <property type="match status" value="7"/>
</dbReference>
<feature type="domain" description="PAC1-like LisH-like dimerisation" evidence="21">
    <location>
        <begin position="7"/>
        <end position="41"/>
    </location>
</feature>
<name>A0A238BXQ7_9BILA</name>
<evidence type="ECO:0000256" key="15">
    <source>
        <dbReference type="PROSITE-ProRule" id="PRU00221"/>
    </source>
</evidence>
<keyword evidence="9 14" id="KW-0498">Mitosis</keyword>
<dbReference type="InterPro" id="IPR006594">
    <property type="entry name" value="LisH"/>
</dbReference>
<feature type="repeat" description="WD" evidence="15">
    <location>
        <begin position="414"/>
        <end position="443"/>
    </location>
</feature>
<evidence type="ECO:0000256" key="2">
    <source>
        <dbReference type="ARBA" id="ARBA00022448"/>
    </source>
</evidence>
<dbReference type="PROSITE" id="PS00678">
    <property type="entry name" value="WD_REPEATS_1"/>
    <property type="match status" value="2"/>
</dbReference>
<evidence type="ECO:0000256" key="7">
    <source>
        <dbReference type="ARBA" id="ARBA00022701"/>
    </source>
</evidence>
<keyword evidence="5 14" id="KW-0132">Cell division</keyword>
<comment type="subunit">
    <text evidence="14">May be a component of a dynein regulatory complex composed of at least lis-1 and nud-2. Interacts with nud-2.</text>
</comment>
<accession>A0A238BXQ7</accession>
<sequence length="1455" mass="168764">MKMNLSEKQRDELNRAIADYLQSYGYNESFDAFRRETGLMENDDKKVMGLLEKKWTSVVRLQKKVMDLEAKLQEAEREYIHGAPTREKRQPGEWIPRPPEKFCLNGHRSPITRVIFHPVYSIIASSSEDSTIKVWDFETGDFERSLKGHTDAVQDIAFDNSGKLLASCSADMTIKIWEFVQTFDCMKTLKGHDHNISSITFLPSGDHLLSASRDHLVKMWEVATGYCVRTFAGHNEWVRMVRVHHDGNMFASCSNDQTICIWNTASKEYKMRFYDHEHVVECIQWAPDMTLRYVAEAEQDHASQMNGDAKKNDSMIAPKLGPILVSGSRDKTIKFFDINAGCCLFTLASFYVVIFPCGQLASFLNMSMVRFQIGHDNWVRGLRFHPAGKYLLSVADDKTLRVWAIAQKRCAKTLDAHKHFVSSLDFHPSLPYVVTSSVDMTIKCKTELSKNTLDMLLGKVLKHTHIGNDKIPCVQVRCRLNDFDEYIKKYFSRPIDLWALDPKNTAGLGDTILITKCDVNKRPAKLVTHIVDRVMFKYGNIIDPITKKRVIKEKYEDDINLQTELVKEIIEEPSSYIYSVKHIINKNGMSFSVMEESEEDEYCPRPRGVNVMHFVKERVRQIAELIQAVDNRVLISGEVTKGPRTAVQRLPRHMRRRAMSYNIKRFPRMQRRFAISSIAASKHRQKPPSRFWRRRPRNLLLNYIRRQRKHIWLETHIWHAKRFRMIQKWGYNLPFCSYQRAFRPSHRDAMRHCVIRDVSFLRCFQIIGTSQATIIELLRNICAPEVGPTFAFKTALDGRFEMPVMLYEPGKYPRGFIGPARFLWSKHRTDQKYTLAVWTHPSSSKNVLSKFIDLLKLKKQDQEVDLIGTDKVPRNIDEWRLRNLQMKMDVYGNSEDLKLLDLSDQMIRLRLYGPKSFEILHEVLAVVEENEIMDSGMKEFISNNQWWRNECSKLSPGEFPDGTVFSLLVEDPRLSRPLKKVKPAETNRKCSKKSLNVTEFPLPLNDFWNFEIRRKALEKKLTETDLQEKRSTQLQPVKASEAKIPILLIVRNTGTGTTSPFIGLDLITPSGFGNLVLGFMNFSYFQFTEIFDLHSNIFLYFLKGLEFWLALQYGTARSIGLKDQKFLELESSRFNFPADIPDCDAGLNEFKQEYINLQEKYIRRPHNRRVKYWSSLSIKYPFTFQFSELSHDWFENSGFEGTAYVIRNRRTLLAIEKWLIGRGPMPEESIMNSAALIPISLVPITVGRPQRFALICAPIDEDFTNIAKLSKSENAMQIVEQSRKDTSESAFNNQKNEESQGNEIGLEDFISLDVTANEKHIPLNSLFPDKEMLRKRKVKEKKKKKREKAKTVKRLKRNVENNPQTSISEELTNGREELEEKAIELIKYSNSCSRPIIGRIVRGDYSFVHGKGFAIGYCCLPALKQLYRGVVLFRNVTSRYYHPARITLLKNQLDL</sequence>
<dbReference type="HAMAP" id="MF_03141">
    <property type="entry name" value="lis1"/>
    <property type="match status" value="1"/>
</dbReference>
<dbReference type="PROSITE" id="PS50082">
    <property type="entry name" value="WD_REPEATS_2"/>
    <property type="match status" value="6"/>
</dbReference>
<feature type="repeat" description="WD" evidence="15">
    <location>
        <begin position="372"/>
        <end position="413"/>
    </location>
</feature>
<feature type="domain" description="POP1 C-terminal" evidence="20">
    <location>
        <begin position="1235"/>
        <end position="1449"/>
    </location>
</feature>
<keyword evidence="12" id="KW-0539">Nucleus</keyword>
<comment type="subcellular location">
    <subcellularLocation>
        <location evidence="14">Cytoplasm</location>
        <location evidence="14">Cytoskeleton</location>
    </subcellularLocation>
    <subcellularLocation>
        <location evidence="14">Cytoplasm</location>
        <location evidence="14">Cytoskeleton</location>
        <location evidence="14">Microtubule organizing center</location>
        <location evidence="14">Centrosome</location>
    </subcellularLocation>
    <subcellularLocation>
        <location evidence="1">Nucleus</location>
    </subcellularLocation>
    <text evidence="14">Localizes to the plus end of microtubules and to the centrosome.</text>
</comment>
<feature type="domain" description="Pop1 N-terminal" evidence="18">
    <location>
        <begin position="700"/>
        <end position="767"/>
    </location>
</feature>
<dbReference type="InterPro" id="IPR001680">
    <property type="entry name" value="WD40_rpt"/>
</dbReference>
<evidence type="ECO:0000256" key="11">
    <source>
        <dbReference type="ARBA" id="ARBA00023212"/>
    </source>
</evidence>
<dbReference type="InterPro" id="IPR012340">
    <property type="entry name" value="NA-bd_OB-fold"/>
</dbReference>
<dbReference type="PANTHER" id="PTHR22731:SF3">
    <property type="entry name" value="RIBONUCLEASES P_MRP PROTEIN SUBUNIT POP1"/>
    <property type="match status" value="1"/>
</dbReference>
<comment type="domain">
    <text evidence="14">Dimerization mediated by the LisH domain may be required to activate dynein.</text>
</comment>
<evidence type="ECO:0000256" key="3">
    <source>
        <dbReference type="ARBA" id="ARBA00022490"/>
    </source>
</evidence>
<feature type="coiled-coil region" evidence="14">
    <location>
        <begin position="1330"/>
        <end position="1362"/>
    </location>
</feature>
<reference evidence="22 23" key="1">
    <citation type="submission" date="2015-12" db="EMBL/GenBank/DDBJ databases">
        <title>Draft genome of the nematode, Onchocerca flexuosa.</title>
        <authorList>
            <person name="Mitreva M."/>
        </authorList>
    </citation>
    <scope>NUCLEOTIDE SEQUENCE [LARGE SCALE GENOMIC DNA]</scope>
    <source>
        <strain evidence="22">Red Deer</strain>
    </source>
</reference>
<evidence type="ECO:0000259" key="18">
    <source>
        <dbReference type="Pfam" id="PF06978"/>
    </source>
</evidence>
<evidence type="ECO:0000313" key="23">
    <source>
        <dbReference type="Proteomes" id="UP000242913"/>
    </source>
</evidence>
<dbReference type="FunFam" id="1.20.960.30:FF:000002">
    <property type="entry name" value="Platelet-activating factor acetylhydrolase ib"/>
    <property type="match status" value="1"/>
</dbReference>
<dbReference type="Gene3D" id="2.40.50.140">
    <property type="entry name" value="Nucleic acid-binding proteins"/>
    <property type="match status" value="1"/>
</dbReference>
<dbReference type="InterPro" id="IPR012590">
    <property type="entry name" value="POPLD_dom"/>
</dbReference>
<dbReference type="Pfam" id="PF22770">
    <property type="entry name" value="POP1_C"/>
    <property type="match status" value="1"/>
</dbReference>
<evidence type="ECO:0000256" key="12">
    <source>
        <dbReference type="ARBA" id="ARBA00023242"/>
    </source>
</evidence>
<evidence type="ECO:0000256" key="8">
    <source>
        <dbReference type="ARBA" id="ARBA00022737"/>
    </source>
</evidence>
<feature type="compositionally biased region" description="Polar residues" evidence="16">
    <location>
        <begin position="1288"/>
        <end position="1302"/>
    </location>
</feature>
<keyword evidence="8" id="KW-0677">Repeat</keyword>
<dbReference type="PROSITE" id="PS50896">
    <property type="entry name" value="LISH"/>
    <property type="match status" value="1"/>
</dbReference>
<gene>
    <name evidence="22" type="ORF">X798_03513</name>
</gene>
<keyword evidence="13 14" id="KW-0131">Cell cycle</keyword>
<evidence type="ECO:0000256" key="10">
    <source>
        <dbReference type="ARBA" id="ARBA00023054"/>
    </source>
</evidence>
<evidence type="ECO:0000256" key="6">
    <source>
        <dbReference type="ARBA" id="ARBA00022694"/>
    </source>
</evidence>
<keyword evidence="23" id="KW-1185">Reference proteome</keyword>
<dbReference type="GO" id="GO:0005813">
    <property type="term" value="C:centrosome"/>
    <property type="evidence" value="ECO:0007669"/>
    <property type="project" value="UniProtKB-SubCell"/>
</dbReference>
<keyword evidence="17" id="KW-0472">Membrane</keyword>
<dbReference type="GO" id="GO:0005655">
    <property type="term" value="C:nucleolar ribonuclease P complex"/>
    <property type="evidence" value="ECO:0007669"/>
    <property type="project" value="InterPro"/>
</dbReference>
<dbReference type="GO" id="GO:0000172">
    <property type="term" value="C:ribonuclease MRP complex"/>
    <property type="evidence" value="ECO:0007669"/>
    <property type="project" value="InterPro"/>
</dbReference>
<evidence type="ECO:0000256" key="5">
    <source>
        <dbReference type="ARBA" id="ARBA00022618"/>
    </source>
</evidence>
<dbReference type="GO" id="GO:0005874">
    <property type="term" value="C:microtubule"/>
    <property type="evidence" value="ECO:0007669"/>
    <property type="project" value="UniProtKB-KW"/>
</dbReference>
<dbReference type="Gene3D" id="1.20.960.30">
    <property type="match status" value="1"/>
</dbReference>
<dbReference type="InterPro" id="IPR037190">
    <property type="entry name" value="LIS1_N"/>
</dbReference>
<dbReference type="InterPro" id="IPR015943">
    <property type="entry name" value="WD40/YVTN_repeat-like_dom_sf"/>
</dbReference>
<dbReference type="InterPro" id="IPR055079">
    <property type="entry name" value="POP1_C"/>
</dbReference>
<feature type="repeat" description="WD" evidence="15">
    <location>
        <begin position="146"/>
        <end position="178"/>
    </location>
</feature>
<dbReference type="Proteomes" id="UP000242913">
    <property type="component" value="Unassembled WGS sequence"/>
</dbReference>
<keyword evidence="10 14" id="KW-0175">Coiled coil</keyword>